<evidence type="ECO:0000313" key="3">
    <source>
        <dbReference type="Proteomes" id="UP001519272"/>
    </source>
</evidence>
<keyword evidence="1" id="KW-1133">Transmembrane helix</keyword>
<comment type="caution">
    <text evidence="2">The sequence shown here is derived from an EMBL/GenBank/DDBJ whole genome shotgun (WGS) entry which is preliminary data.</text>
</comment>
<keyword evidence="1" id="KW-0812">Transmembrane</keyword>
<name>A0ABS4FXK0_9BACL</name>
<accession>A0ABS4FXK0</accession>
<feature type="transmembrane region" description="Helical" evidence="1">
    <location>
        <begin position="38"/>
        <end position="66"/>
    </location>
</feature>
<dbReference type="EMBL" id="JAGGKG010000024">
    <property type="protein sequence ID" value="MBP1907306.1"/>
    <property type="molecule type" value="Genomic_DNA"/>
</dbReference>
<organism evidence="2 3">
    <name type="scientific">Paenibacillus turicensis</name>
    <dbReference type="NCBI Taxonomy" id="160487"/>
    <lineage>
        <taxon>Bacteria</taxon>
        <taxon>Bacillati</taxon>
        <taxon>Bacillota</taxon>
        <taxon>Bacilli</taxon>
        <taxon>Bacillales</taxon>
        <taxon>Paenibacillaceae</taxon>
        <taxon>Paenibacillus</taxon>
    </lineage>
</organism>
<protein>
    <submittedName>
        <fullName evidence="2">Sporulation integral membrane protein YlbJ</fullName>
    </submittedName>
</protein>
<feature type="transmembrane region" description="Helical" evidence="1">
    <location>
        <begin position="226"/>
        <end position="246"/>
    </location>
</feature>
<feature type="transmembrane region" description="Helical" evidence="1">
    <location>
        <begin position="148"/>
        <end position="169"/>
    </location>
</feature>
<evidence type="ECO:0000256" key="1">
    <source>
        <dbReference type="SAM" id="Phobius"/>
    </source>
</evidence>
<proteinExistence type="predicted"/>
<feature type="transmembrane region" description="Helical" evidence="1">
    <location>
        <begin position="284"/>
        <end position="304"/>
    </location>
</feature>
<gene>
    <name evidence="2" type="ORF">J2Z32_003981</name>
</gene>
<evidence type="ECO:0000313" key="2">
    <source>
        <dbReference type="EMBL" id="MBP1907306.1"/>
    </source>
</evidence>
<feature type="transmembrane region" description="Helical" evidence="1">
    <location>
        <begin position="316"/>
        <end position="334"/>
    </location>
</feature>
<dbReference type="RefSeq" id="WP_210090884.1">
    <property type="nucleotide sequence ID" value="NZ_JAGGKG010000024.1"/>
</dbReference>
<reference evidence="2 3" key="1">
    <citation type="submission" date="2021-03" db="EMBL/GenBank/DDBJ databases">
        <title>Genomic Encyclopedia of Type Strains, Phase IV (KMG-IV): sequencing the most valuable type-strain genomes for metagenomic binning, comparative biology and taxonomic classification.</title>
        <authorList>
            <person name="Goeker M."/>
        </authorList>
    </citation>
    <scope>NUCLEOTIDE SEQUENCE [LARGE SCALE GENOMIC DNA]</scope>
    <source>
        <strain evidence="2 3">DSM 14349</strain>
    </source>
</reference>
<feature type="transmembrane region" description="Helical" evidence="1">
    <location>
        <begin position="78"/>
        <end position="100"/>
    </location>
</feature>
<keyword evidence="3" id="KW-1185">Reference proteome</keyword>
<feature type="transmembrane region" description="Helical" evidence="1">
    <location>
        <begin position="120"/>
        <end position="141"/>
    </location>
</feature>
<feature type="transmembrane region" description="Helical" evidence="1">
    <location>
        <begin position="374"/>
        <end position="395"/>
    </location>
</feature>
<dbReference type="Proteomes" id="UP001519272">
    <property type="component" value="Unassembled WGS sequence"/>
</dbReference>
<sequence length="403" mass="43864">MKQKWSTLLLATGAILLVFSIIYSPSAAFKASGEGLAIWWRIIFPGLLPFLVLSHILIASGFVHGIGKLVEPYTKRWLGLPGIASFIIPLGMTAGFPAGADAASKLQRQGQITSTDAEKIASYSHFCSPMLIIIVIGAGFAKQPWLGLFLLGIHWIAGLLSGMSTNALLRTKQVEQDKAVVQSNIKASHKKQPSRIRLAIRSMEEAHQADGRSFGKLLGDAVGTSVQTLMMIGGYILIFSVIIYVLTDTLKQLVPSPMIASLLEVHLGSFSIVTQSISLYHKSIWLSALLGFSGLCAYLQVQALLKSTGTIGKFFFVHRLLHACYGLVLTILLWRPITSIVPGAISAYSYQIDEATITSYLGIPLPAISQLIPILHWQLILFTAIIALILLYSLLRKPQSSIK</sequence>
<keyword evidence="1" id="KW-0472">Membrane</keyword>